<evidence type="ECO:0000256" key="3">
    <source>
        <dbReference type="ARBA" id="ARBA00012780"/>
    </source>
</evidence>
<sequence>MGKLPHFLLILSAFLRAFSLANSQPYIGVNYGEYADNLPAPESTAHLLQSTTISKLRLYGADPAIIKSLAGTNISLILGTTNGEIPSLATDPSTAAAWISSNVLPFLPATSISTISVGNEVLTSGDSSLSSQLLPAMQNLKSAIPAGIKISTVHSMAVLSQSDPPSSGAFHSDLAPSLNSILQFLHDNESPFMVNPYPYFAYQSDQRAETLAFCLFQPNSGRPDPASGVTYTNMFDAQVAAVRAALGAAGFAGTEVVVAETGWPYNGDAGEAGATVDNAKAYNGNLVTHLKAMVDPVETYIFALYNEDLKPGPTSERSFGLFKTDLTPIYDAGLIKSEGGAGQVTTPSPAPAETGSGSVPGIALSAPPPADVCVPGRGGSTCGQPVVQNLPTNPDESNGEVERRWRLWKDRRCMVGMWSDFFLYMALAVLVMR</sequence>
<dbReference type="AlphaFoldDB" id="A0A2I0VL61"/>
<reference evidence="11 12" key="1">
    <citation type="journal article" date="2016" name="Sci. Rep.">
        <title>The Dendrobium catenatum Lindl. genome sequence provides insights into polysaccharide synthase, floral development and adaptive evolution.</title>
        <authorList>
            <person name="Zhang G.Q."/>
            <person name="Xu Q."/>
            <person name="Bian C."/>
            <person name="Tsai W.C."/>
            <person name="Yeh C.M."/>
            <person name="Liu K.W."/>
            <person name="Yoshida K."/>
            <person name="Zhang L.S."/>
            <person name="Chang S.B."/>
            <person name="Chen F."/>
            <person name="Shi Y."/>
            <person name="Su Y.Y."/>
            <person name="Zhang Y.Q."/>
            <person name="Chen L.J."/>
            <person name="Yin Y."/>
            <person name="Lin M."/>
            <person name="Huang H."/>
            <person name="Deng H."/>
            <person name="Wang Z.W."/>
            <person name="Zhu S.L."/>
            <person name="Zhao X."/>
            <person name="Deng C."/>
            <person name="Niu S.C."/>
            <person name="Huang J."/>
            <person name="Wang M."/>
            <person name="Liu G.H."/>
            <person name="Yang H.J."/>
            <person name="Xiao X.J."/>
            <person name="Hsiao Y.Y."/>
            <person name="Wu W.L."/>
            <person name="Chen Y.Y."/>
            <person name="Mitsuda N."/>
            <person name="Ohme-Takagi M."/>
            <person name="Luo Y.B."/>
            <person name="Van de Peer Y."/>
            <person name="Liu Z.J."/>
        </authorList>
    </citation>
    <scope>NUCLEOTIDE SEQUENCE [LARGE SCALE GENOMIC DNA]</scope>
    <source>
        <tissue evidence="11">The whole plant</tissue>
    </source>
</reference>
<feature type="chain" id="PRO_5014158582" description="glucan endo-1,3-beta-D-glucosidase" evidence="10">
    <location>
        <begin position="24"/>
        <end position="433"/>
    </location>
</feature>
<dbReference type="InterPro" id="IPR000490">
    <property type="entry name" value="Glyco_hydro_17"/>
</dbReference>
<keyword evidence="9" id="KW-1133">Transmembrane helix</keyword>
<dbReference type="GO" id="GO:0042973">
    <property type="term" value="F:glucan endo-1,3-beta-D-glucosidase activity"/>
    <property type="evidence" value="ECO:0007669"/>
    <property type="project" value="UniProtKB-EC"/>
</dbReference>
<evidence type="ECO:0000256" key="9">
    <source>
        <dbReference type="SAM" id="Phobius"/>
    </source>
</evidence>
<proteinExistence type="inferred from homology"/>
<feature type="region of interest" description="Disordered" evidence="8">
    <location>
        <begin position="338"/>
        <end position="360"/>
    </location>
</feature>
<keyword evidence="5" id="KW-0378">Hydrolase</keyword>
<dbReference type="InterPro" id="IPR044965">
    <property type="entry name" value="Glyco_hydro_17_plant"/>
</dbReference>
<accession>A0A2I0VL61</accession>
<keyword evidence="9" id="KW-0812">Transmembrane</keyword>
<evidence type="ECO:0000313" key="11">
    <source>
        <dbReference type="EMBL" id="PKU64145.1"/>
    </source>
</evidence>
<gene>
    <name evidence="11" type="ORF">MA16_Dca025763</name>
</gene>
<reference evidence="11 12" key="2">
    <citation type="journal article" date="2017" name="Nature">
        <title>The Apostasia genome and the evolution of orchids.</title>
        <authorList>
            <person name="Zhang G.Q."/>
            <person name="Liu K.W."/>
            <person name="Li Z."/>
            <person name="Lohaus R."/>
            <person name="Hsiao Y.Y."/>
            <person name="Niu S.C."/>
            <person name="Wang J.Y."/>
            <person name="Lin Y.C."/>
            <person name="Xu Q."/>
            <person name="Chen L.J."/>
            <person name="Yoshida K."/>
            <person name="Fujiwara S."/>
            <person name="Wang Z.W."/>
            <person name="Zhang Y.Q."/>
            <person name="Mitsuda N."/>
            <person name="Wang M."/>
            <person name="Liu G.H."/>
            <person name="Pecoraro L."/>
            <person name="Huang H.X."/>
            <person name="Xiao X.J."/>
            <person name="Lin M."/>
            <person name="Wu X.Y."/>
            <person name="Wu W.L."/>
            <person name="Chen Y.Y."/>
            <person name="Chang S.B."/>
            <person name="Sakamoto S."/>
            <person name="Ohme-Takagi M."/>
            <person name="Yagi M."/>
            <person name="Zeng S.J."/>
            <person name="Shen C.Y."/>
            <person name="Yeh C.M."/>
            <person name="Luo Y.B."/>
            <person name="Tsai W.C."/>
            <person name="Van de Peer Y."/>
            <person name="Liu Z.J."/>
        </authorList>
    </citation>
    <scope>NUCLEOTIDE SEQUENCE [LARGE SCALE GENOMIC DNA]</scope>
    <source>
        <tissue evidence="11">The whole plant</tissue>
    </source>
</reference>
<dbReference type="Pfam" id="PF00332">
    <property type="entry name" value="Glyco_hydro_17"/>
    <property type="match status" value="1"/>
</dbReference>
<dbReference type="Proteomes" id="UP000233837">
    <property type="component" value="Unassembled WGS sequence"/>
</dbReference>
<dbReference type="GO" id="GO:0005975">
    <property type="term" value="P:carbohydrate metabolic process"/>
    <property type="evidence" value="ECO:0007669"/>
    <property type="project" value="InterPro"/>
</dbReference>
<comment type="similarity">
    <text evidence="2 7">Belongs to the glycosyl hydrolase 17 family.</text>
</comment>
<keyword evidence="4 10" id="KW-0732">Signal</keyword>
<name>A0A2I0VL61_9ASPA</name>
<feature type="signal peptide" evidence="10">
    <location>
        <begin position="1"/>
        <end position="23"/>
    </location>
</feature>
<dbReference type="Gene3D" id="3.20.20.80">
    <property type="entry name" value="Glycosidases"/>
    <property type="match status" value="1"/>
</dbReference>
<comment type="catalytic activity">
    <reaction evidence="1">
        <text>Hydrolysis of (1-&gt;3)-beta-D-glucosidic linkages in (1-&gt;3)-beta-D-glucans.</text>
        <dbReference type="EC" id="3.2.1.39"/>
    </reaction>
</comment>
<dbReference type="EMBL" id="KZ503432">
    <property type="protein sequence ID" value="PKU64145.1"/>
    <property type="molecule type" value="Genomic_DNA"/>
</dbReference>
<dbReference type="FunFam" id="3.20.20.80:FF:000005">
    <property type="entry name" value="Glucan endo-1,3-beta-glucosidase 14"/>
    <property type="match status" value="1"/>
</dbReference>
<evidence type="ECO:0000313" key="12">
    <source>
        <dbReference type="Proteomes" id="UP000233837"/>
    </source>
</evidence>
<keyword evidence="9" id="KW-0472">Membrane</keyword>
<dbReference type="OrthoDB" id="941679at2759"/>
<evidence type="ECO:0000256" key="1">
    <source>
        <dbReference type="ARBA" id="ARBA00000382"/>
    </source>
</evidence>
<keyword evidence="6" id="KW-0326">Glycosidase</keyword>
<evidence type="ECO:0000256" key="4">
    <source>
        <dbReference type="ARBA" id="ARBA00022729"/>
    </source>
</evidence>
<dbReference type="PANTHER" id="PTHR32227">
    <property type="entry name" value="GLUCAN ENDO-1,3-BETA-GLUCOSIDASE BG1-RELATED-RELATED"/>
    <property type="match status" value="1"/>
</dbReference>
<protein>
    <recommendedName>
        <fullName evidence="3">glucan endo-1,3-beta-D-glucosidase</fullName>
        <ecNumber evidence="3">3.2.1.39</ecNumber>
    </recommendedName>
</protein>
<evidence type="ECO:0000256" key="5">
    <source>
        <dbReference type="ARBA" id="ARBA00022801"/>
    </source>
</evidence>
<evidence type="ECO:0000256" key="7">
    <source>
        <dbReference type="RuleBase" id="RU004335"/>
    </source>
</evidence>
<dbReference type="SUPFAM" id="SSF51445">
    <property type="entry name" value="(Trans)glycosidases"/>
    <property type="match status" value="1"/>
</dbReference>
<evidence type="ECO:0000256" key="6">
    <source>
        <dbReference type="ARBA" id="ARBA00023295"/>
    </source>
</evidence>
<evidence type="ECO:0000256" key="10">
    <source>
        <dbReference type="SAM" id="SignalP"/>
    </source>
</evidence>
<dbReference type="InterPro" id="IPR017853">
    <property type="entry name" value="GH"/>
</dbReference>
<evidence type="ECO:0000256" key="2">
    <source>
        <dbReference type="ARBA" id="ARBA00008773"/>
    </source>
</evidence>
<evidence type="ECO:0000256" key="8">
    <source>
        <dbReference type="SAM" id="MobiDB-lite"/>
    </source>
</evidence>
<feature type="transmembrane region" description="Helical" evidence="9">
    <location>
        <begin position="414"/>
        <end position="432"/>
    </location>
</feature>
<organism evidence="11 12">
    <name type="scientific">Dendrobium catenatum</name>
    <dbReference type="NCBI Taxonomy" id="906689"/>
    <lineage>
        <taxon>Eukaryota</taxon>
        <taxon>Viridiplantae</taxon>
        <taxon>Streptophyta</taxon>
        <taxon>Embryophyta</taxon>
        <taxon>Tracheophyta</taxon>
        <taxon>Spermatophyta</taxon>
        <taxon>Magnoliopsida</taxon>
        <taxon>Liliopsida</taxon>
        <taxon>Asparagales</taxon>
        <taxon>Orchidaceae</taxon>
        <taxon>Epidendroideae</taxon>
        <taxon>Malaxideae</taxon>
        <taxon>Dendrobiinae</taxon>
        <taxon>Dendrobium</taxon>
    </lineage>
</organism>
<keyword evidence="12" id="KW-1185">Reference proteome</keyword>
<dbReference type="EC" id="3.2.1.39" evidence="3"/>